<dbReference type="Proteomes" id="UP000464314">
    <property type="component" value="Chromosome"/>
</dbReference>
<organism evidence="1 2">
    <name type="scientific">Anaerocolumna sedimenticola</name>
    <dbReference type="NCBI Taxonomy" id="2696063"/>
    <lineage>
        <taxon>Bacteria</taxon>
        <taxon>Bacillati</taxon>
        <taxon>Bacillota</taxon>
        <taxon>Clostridia</taxon>
        <taxon>Lachnospirales</taxon>
        <taxon>Lachnospiraceae</taxon>
        <taxon>Anaerocolumna</taxon>
    </lineage>
</organism>
<dbReference type="AlphaFoldDB" id="A0A6P1TLG0"/>
<evidence type="ECO:0000313" key="2">
    <source>
        <dbReference type="Proteomes" id="UP000464314"/>
    </source>
</evidence>
<dbReference type="EMBL" id="CP048000">
    <property type="protein sequence ID" value="QHQ60485.1"/>
    <property type="molecule type" value="Genomic_DNA"/>
</dbReference>
<dbReference type="KEGG" id="anr:Ana3638_06630"/>
<reference evidence="1 2" key="1">
    <citation type="submission" date="2020-01" db="EMBL/GenBank/DDBJ databases">
        <title>Genome analysis of Anaerocolumna sp. CBA3638.</title>
        <authorList>
            <person name="Kim J."/>
            <person name="Roh S.W."/>
        </authorList>
    </citation>
    <scope>NUCLEOTIDE SEQUENCE [LARGE SCALE GENOMIC DNA]</scope>
    <source>
        <strain evidence="1 2">CBA3638</strain>
    </source>
</reference>
<dbReference type="RefSeq" id="WP_161837321.1">
    <property type="nucleotide sequence ID" value="NZ_CP048000.1"/>
</dbReference>
<proteinExistence type="predicted"/>
<keyword evidence="2" id="KW-1185">Reference proteome</keyword>
<name>A0A6P1TLG0_9FIRM</name>
<dbReference type="InterPro" id="IPR032580">
    <property type="entry name" value="SatD"/>
</dbReference>
<evidence type="ECO:0000313" key="1">
    <source>
        <dbReference type="EMBL" id="QHQ60485.1"/>
    </source>
</evidence>
<accession>A0A6P1TLG0</accession>
<sequence length="287" mass="32820">MQLYTALIADVKNSKTYDITERNKIQLYIKDCIDVLNCIFNPKMERLVIFSGGDELQGLFSTTVSAYLYLRLLSLLLFPVQIRAGLGVGAWTVKVENGSSTEQDGPAYHFARKAIEDVYGMQTQRYRIQGEKSDSLLNAILNASYDLCTQQSYLQNFTMLLLEYMYPFTDETNINADKFKALKNLIKDKYDNEIGLKGGKRLNSKNTRQIYRINDGEMNVSDKIWISETDREFEDMLLKKGMAAKISRAIGTTRQNVDKMIKNGNIIAIRSLDLAAIKYILKTYEEN</sequence>
<gene>
    <name evidence="1" type="ORF">Ana3638_06630</name>
</gene>
<evidence type="ECO:0008006" key="3">
    <source>
        <dbReference type="Google" id="ProtNLM"/>
    </source>
</evidence>
<dbReference type="Pfam" id="PF16264">
    <property type="entry name" value="SatD"/>
    <property type="match status" value="1"/>
</dbReference>
<protein>
    <recommendedName>
        <fullName evidence="3">SatD family (SatD)</fullName>
    </recommendedName>
</protein>